<reference evidence="2 3" key="1">
    <citation type="submission" date="2019-07" db="EMBL/GenBank/DDBJ databases">
        <title>Draft genome assembly of a fouling barnacle, Amphibalanus amphitrite (Darwin, 1854): The first reference genome for Thecostraca.</title>
        <authorList>
            <person name="Kim W."/>
        </authorList>
    </citation>
    <scope>NUCLEOTIDE SEQUENCE [LARGE SCALE GENOMIC DNA]</scope>
    <source>
        <strain evidence="2">SNU_AA5</strain>
        <tissue evidence="2">Soma without cirri and trophi</tissue>
    </source>
</reference>
<keyword evidence="3" id="KW-1185">Reference proteome</keyword>
<dbReference type="EMBL" id="VIIS01001475">
    <property type="protein sequence ID" value="KAF0297726.1"/>
    <property type="molecule type" value="Genomic_DNA"/>
</dbReference>
<dbReference type="Proteomes" id="UP000440578">
    <property type="component" value="Unassembled WGS sequence"/>
</dbReference>
<dbReference type="OrthoDB" id="6382319at2759"/>
<sequence length="271" mass="29795">MCGSNNNPTPVEMKIRIRLLMMGASPAVAAGTRHKPSATGASVTMEEDSPSYLSASALGIDEEVTADDPDSDVSEICSLLDEAARAADRTAARSSSVAGPSASARPGDAVPADVRGRQLRYGREALVYVAGYLAHKCKDLDASLGKVIPPGSGGAELGFNRPELAWTLRVSRGGLTLPSECWQQQVEQFEVLFSLMHGDLDIDREPGVVRRLWEMLQDKYPHLDKRVLKKYAVTRTHMRIRDLERDRKARLKNKEPARSVAQVRYHRQSTK</sequence>
<name>A0A6A4VSH7_AMPAM</name>
<comment type="caution">
    <text evidence="2">The sequence shown here is derived from an EMBL/GenBank/DDBJ whole genome shotgun (WGS) entry which is preliminary data.</text>
</comment>
<feature type="compositionally biased region" description="Basic and acidic residues" evidence="1">
    <location>
        <begin position="247"/>
        <end position="257"/>
    </location>
</feature>
<proteinExistence type="predicted"/>
<gene>
    <name evidence="2" type="ORF">FJT64_004843</name>
</gene>
<evidence type="ECO:0000256" key="1">
    <source>
        <dbReference type="SAM" id="MobiDB-lite"/>
    </source>
</evidence>
<dbReference type="AlphaFoldDB" id="A0A6A4VSH7"/>
<feature type="region of interest" description="Disordered" evidence="1">
    <location>
        <begin position="90"/>
        <end position="110"/>
    </location>
</feature>
<evidence type="ECO:0000313" key="3">
    <source>
        <dbReference type="Proteomes" id="UP000440578"/>
    </source>
</evidence>
<organism evidence="2 3">
    <name type="scientific">Amphibalanus amphitrite</name>
    <name type="common">Striped barnacle</name>
    <name type="synonym">Balanus amphitrite</name>
    <dbReference type="NCBI Taxonomy" id="1232801"/>
    <lineage>
        <taxon>Eukaryota</taxon>
        <taxon>Metazoa</taxon>
        <taxon>Ecdysozoa</taxon>
        <taxon>Arthropoda</taxon>
        <taxon>Crustacea</taxon>
        <taxon>Multicrustacea</taxon>
        <taxon>Cirripedia</taxon>
        <taxon>Thoracica</taxon>
        <taxon>Thoracicalcarea</taxon>
        <taxon>Balanomorpha</taxon>
        <taxon>Balanoidea</taxon>
        <taxon>Balanidae</taxon>
        <taxon>Amphibalaninae</taxon>
        <taxon>Amphibalanus</taxon>
    </lineage>
</organism>
<evidence type="ECO:0000313" key="2">
    <source>
        <dbReference type="EMBL" id="KAF0297726.1"/>
    </source>
</evidence>
<protein>
    <submittedName>
        <fullName evidence="2">Uncharacterized protein</fullName>
    </submittedName>
</protein>
<feature type="region of interest" description="Disordered" evidence="1">
    <location>
        <begin position="247"/>
        <end position="271"/>
    </location>
</feature>
<accession>A0A6A4VSH7</accession>